<dbReference type="EMBL" id="JARVKF010000403">
    <property type="protein sequence ID" value="KAK9416860.1"/>
    <property type="molecule type" value="Genomic_DNA"/>
</dbReference>
<sequence>MVQQIQQPGPLVWINAFAGVGKLTIARELVKLMGGSEKVILIDNHTLIDVVKLTRDHADYQPQRREARQACFDRFVICDASSSAQDRGKTIVFTDFQSSNELGGSVAREYEDAARRAGRRFVPVYLECGKEETVRRATLPERSVEGKGKLVDGAVLRGFLDTMRLFEFEGVEGLRLDVTARSPAEVAAELAGLIGS</sequence>
<dbReference type="Proteomes" id="UP001408356">
    <property type="component" value="Unassembled WGS sequence"/>
</dbReference>
<comment type="caution">
    <text evidence="1">The sequence shown here is derived from an EMBL/GenBank/DDBJ whole genome shotgun (WGS) entry which is preliminary data.</text>
</comment>
<accession>A0ABR2UQC3</accession>
<proteinExistence type="predicted"/>
<evidence type="ECO:0000313" key="2">
    <source>
        <dbReference type="Proteomes" id="UP001408356"/>
    </source>
</evidence>
<dbReference type="InterPro" id="IPR027417">
    <property type="entry name" value="P-loop_NTPase"/>
</dbReference>
<evidence type="ECO:0008006" key="3">
    <source>
        <dbReference type="Google" id="ProtNLM"/>
    </source>
</evidence>
<organism evidence="1 2">
    <name type="scientific">Seiridium unicorne</name>
    <dbReference type="NCBI Taxonomy" id="138068"/>
    <lineage>
        <taxon>Eukaryota</taxon>
        <taxon>Fungi</taxon>
        <taxon>Dikarya</taxon>
        <taxon>Ascomycota</taxon>
        <taxon>Pezizomycotina</taxon>
        <taxon>Sordariomycetes</taxon>
        <taxon>Xylariomycetidae</taxon>
        <taxon>Amphisphaeriales</taxon>
        <taxon>Sporocadaceae</taxon>
        <taxon>Seiridium</taxon>
    </lineage>
</organism>
<gene>
    <name evidence="1" type="ORF">SUNI508_09332</name>
</gene>
<dbReference type="SUPFAM" id="SSF52540">
    <property type="entry name" value="P-loop containing nucleoside triphosphate hydrolases"/>
    <property type="match status" value="1"/>
</dbReference>
<protein>
    <recommendedName>
        <fullName evidence="3">Adenylyl-sulfate kinase</fullName>
    </recommendedName>
</protein>
<dbReference type="Gene3D" id="3.40.50.300">
    <property type="entry name" value="P-loop containing nucleotide triphosphate hydrolases"/>
    <property type="match status" value="1"/>
</dbReference>
<keyword evidence="2" id="KW-1185">Reference proteome</keyword>
<evidence type="ECO:0000313" key="1">
    <source>
        <dbReference type="EMBL" id="KAK9416860.1"/>
    </source>
</evidence>
<name>A0ABR2UQC3_9PEZI</name>
<reference evidence="1 2" key="1">
    <citation type="journal article" date="2024" name="J. Plant Pathol.">
        <title>Sequence and assembly of the genome of Seiridium unicorne, isolate CBS 538.82, causal agent of cypress canker disease.</title>
        <authorList>
            <person name="Scali E."/>
            <person name="Rocca G.D."/>
            <person name="Danti R."/>
            <person name="Garbelotto M."/>
            <person name="Barberini S."/>
            <person name="Baroncelli R."/>
            <person name="Emiliani G."/>
        </authorList>
    </citation>
    <scope>NUCLEOTIDE SEQUENCE [LARGE SCALE GENOMIC DNA]</scope>
    <source>
        <strain evidence="1 2">BM-138-508</strain>
    </source>
</reference>